<evidence type="ECO:0000313" key="10">
    <source>
        <dbReference type="Proteomes" id="UP000009022"/>
    </source>
</evidence>
<dbReference type="GO" id="GO:0012505">
    <property type="term" value="C:endomembrane system"/>
    <property type="evidence" value="ECO:0007669"/>
    <property type="project" value="UniProtKB-SubCell"/>
</dbReference>
<evidence type="ECO:0000256" key="2">
    <source>
        <dbReference type="ARBA" id="ARBA00010694"/>
    </source>
</evidence>
<dbReference type="GeneID" id="6753116"/>
<name>B3RUR9_TRIAD</name>
<evidence type="ECO:0000256" key="8">
    <source>
        <dbReference type="SAM" id="Phobius"/>
    </source>
</evidence>
<dbReference type="InParanoid" id="B3RUR9"/>
<keyword evidence="3" id="KW-0813">Transport</keyword>
<dbReference type="CTD" id="6753116"/>
<gene>
    <name evidence="9" type="ORF">TRIADDRAFT_55388</name>
</gene>
<comment type="subcellular location">
    <subcellularLocation>
        <location evidence="1">Endomembrane system</location>
        <topology evidence="1">Multi-pass membrane protein</topology>
    </subcellularLocation>
</comment>
<evidence type="ECO:0000256" key="7">
    <source>
        <dbReference type="ARBA" id="ARBA00023136"/>
    </source>
</evidence>
<protein>
    <recommendedName>
        <fullName evidence="11">UDP-xylose and UDP-N-acetylglucosamine transporter</fullName>
    </recommendedName>
</protein>
<dbReference type="Proteomes" id="UP000009022">
    <property type="component" value="Unassembled WGS sequence"/>
</dbReference>
<keyword evidence="7 8" id="KW-0472">Membrane</keyword>
<dbReference type="InterPro" id="IPR013657">
    <property type="entry name" value="SCL35B1-4/HUT1"/>
</dbReference>
<dbReference type="Pfam" id="PF08449">
    <property type="entry name" value="UAA"/>
    <property type="match status" value="1"/>
</dbReference>
<dbReference type="PANTHER" id="PTHR10778:SF4">
    <property type="entry name" value="NUCLEOTIDE SUGAR TRANSPORTER SLC35B4"/>
    <property type="match status" value="1"/>
</dbReference>
<accession>B3RUR9</accession>
<dbReference type="STRING" id="10228.B3RUR9"/>
<proteinExistence type="inferred from homology"/>
<dbReference type="HOGENOM" id="CLU_1534531_0_0_1"/>
<dbReference type="PANTHER" id="PTHR10778">
    <property type="entry name" value="SOLUTE CARRIER FAMILY 35 MEMBER B"/>
    <property type="match status" value="1"/>
</dbReference>
<dbReference type="GO" id="GO:0055085">
    <property type="term" value="P:transmembrane transport"/>
    <property type="evidence" value="ECO:0007669"/>
    <property type="project" value="InterPro"/>
</dbReference>
<evidence type="ECO:0008006" key="11">
    <source>
        <dbReference type="Google" id="ProtNLM"/>
    </source>
</evidence>
<dbReference type="eggNOG" id="KOG1583">
    <property type="taxonomic scope" value="Eukaryota"/>
</dbReference>
<dbReference type="KEGG" id="tad:TRIADDRAFT_55388"/>
<sequence length="175" mass="19759">MRLVSVYQYRCISSLNRCGSLLANMTLGILLLKKSYSKSTYAAVVAVTIGISMCTMASVSAKTAEASDKAQIDSDLHEMTIGTIMVFIALFTSAYLGIQQEQLYKKYGKHPKEALFYTHLLPLPAFLLLQSDIRHHINIFSQPPYANFSYMPENGFTMLWFLLFCNVITQYPFNV</sequence>
<keyword evidence="6 8" id="KW-1133">Transmembrane helix</keyword>
<keyword evidence="5 8" id="KW-0812">Transmembrane</keyword>
<keyword evidence="4" id="KW-0762">Sugar transport</keyword>
<evidence type="ECO:0000256" key="3">
    <source>
        <dbReference type="ARBA" id="ARBA00022448"/>
    </source>
</evidence>
<dbReference type="OMA" id="IRHHINI"/>
<evidence type="ECO:0000313" key="9">
    <source>
        <dbReference type="EMBL" id="EDV25870.1"/>
    </source>
</evidence>
<keyword evidence="10" id="KW-1185">Reference proteome</keyword>
<reference evidence="9 10" key="1">
    <citation type="journal article" date="2008" name="Nature">
        <title>The Trichoplax genome and the nature of placozoans.</title>
        <authorList>
            <person name="Srivastava M."/>
            <person name="Begovic E."/>
            <person name="Chapman J."/>
            <person name="Putnam N.H."/>
            <person name="Hellsten U."/>
            <person name="Kawashima T."/>
            <person name="Kuo A."/>
            <person name="Mitros T."/>
            <person name="Salamov A."/>
            <person name="Carpenter M.L."/>
            <person name="Signorovitch A.Y."/>
            <person name="Moreno M.A."/>
            <person name="Kamm K."/>
            <person name="Grimwood J."/>
            <person name="Schmutz J."/>
            <person name="Shapiro H."/>
            <person name="Grigoriev I.V."/>
            <person name="Buss L.W."/>
            <person name="Schierwater B."/>
            <person name="Dellaporta S.L."/>
            <person name="Rokhsar D.S."/>
        </authorList>
    </citation>
    <scope>NUCLEOTIDE SEQUENCE [LARGE SCALE GENOMIC DNA]</scope>
    <source>
        <strain evidence="9 10">Grell-BS-1999</strain>
    </source>
</reference>
<evidence type="ECO:0000256" key="6">
    <source>
        <dbReference type="ARBA" id="ARBA00022989"/>
    </source>
</evidence>
<organism evidence="9 10">
    <name type="scientific">Trichoplax adhaerens</name>
    <name type="common">Trichoplax reptans</name>
    <dbReference type="NCBI Taxonomy" id="10228"/>
    <lineage>
        <taxon>Eukaryota</taxon>
        <taxon>Metazoa</taxon>
        <taxon>Placozoa</taxon>
        <taxon>Uniplacotomia</taxon>
        <taxon>Trichoplacea</taxon>
        <taxon>Trichoplacidae</taxon>
        <taxon>Trichoplax</taxon>
    </lineage>
</organism>
<dbReference type="EMBL" id="DS985244">
    <property type="protein sequence ID" value="EDV25870.1"/>
    <property type="molecule type" value="Genomic_DNA"/>
</dbReference>
<feature type="transmembrane region" description="Helical" evidence="8">
    <location>
        <begin position="79"/>
        <end position="98"/>
    </location>
</feature>
<dbReference type="OrthoDB" id="999962at2759"/>
<comment type="similarity">
    <text evidence="2">Belongs to the nucleotide-sugar transporter family. SLC35B subfamily.</text>
</comment>
<dbReference type="AlphaFoldDB" id="B3RUR9"/>
<dbReference type="RefSeq" id="XP_002111903.1">
    <property type="nucleotide sequence ID" value="XM_002111867.1"/>
</dbReference>
<feature type="transmembrane region" description="Helical" evidence="8">
    <location>
        <begin position="39"/>
        <end position="59"/>
    </location>
</feature>
<evidence type="ECO:0000256" key="1">
    <source>
        <dbReference type="ARBA" id="ARBA00004127"/>
    </source>
</evidence>
<evidence type="ECO:0000256" key="4">
    <source>
        <dbReference type="ARBA" id="ARBA00022597"/>
    </source>
</evidence>
<dbReference type="PhylomeDB" id="B3RUR9"/>
<evidence type="ECO:0000256" key="5">
    <source>
        <dbReference type="ARBA" id="ARBA00022692"/>
    </source>
</evidence>